<feature type="compositionally biased region" description="Basic and acidic residues" evidence="2">
    <location>
        <begin position="105"/>
        <end position="114"/>
    </location>
</feature>
<feature type="region of interest" description="Disordered" evidence="2">
    <location>
        <begin position="105"/>
        <end position="139"/>
    </location>
</feature>
<dbReference type="EMBL" id="CP039543">
    <property type="protein sequence ID" value="QJT10686.1"/>
    <property type="molecule type" value="Genomic_DNA"/>
</dbReference>
<name>A0A6P1ZJG3_9BACT</name>
<dbReference type="InterPro" id="IPR007607">
    <property type="entry name" value="BacA/B"/>
</dbReference>
<gene>
    <name evidence="4" type="ORF">DQK91_09285</name>
    <name evidence="3" type="ORF">E8L03_17970</name>
</gene>
<organism evidence="4 5">
    <name type="scientific">Oceanidesulfovibrio marinus</name>
    <dbReference type="NCBI Taxonomy" id="370038"/>
    <lineage>
        <taxon>Bacteria</taxon>
        <taxon>Pseudomonadati</taxon>
        <taxon>Thermodesulfobacteriota</taxon>
        <taxon>Desulfovibrionia</taxon>
        <taxon>Desulfovibrionales</taxon>
        <taxon>Desulfovibrionaceae</taxon>
        <taxon>Oceanidesulfovibrio</taxon>
    </lineage>
</organism>
<proteinExistence type="inferred from homology"/>
<evidence type="ECO:0000313" key="6">
    <source>
        <dbReference type="Proteomes" id="UP000503251"/>
    </source>
</evidence>
<dbReference type="AlphaFoldDB" id="A0A6P1ZJG3"/>
<evidence type="ECO:0000313" key="4">
    <source>
        <dbReference type="EMBL" id="TVM34087.1"/>
    </source>
</evidence>
<dbReference type="OrthoDB" id="9789407at2"/>
<sequence>MAVKNDIHAFLGTGTSFEGTLRFQGMVRIDSKFEGTVESEGMLVLGEKAHIKGSVTVGQLVSAGTVDGELVATVSATLQKGSLFLGTLTTPTINMEEGARFEGRVIMNKEKPSDPVRPVSPGEGGDAFSSKEKKSWFKR</sequence>
<comment type="similarity">
    <text evidence="1">Belongs to the bactofilin family.</text>
</comment>
<dbReference type="Proteomes" id="UP000434052">
    <property type="component" value="Unassembled WGS sequence"/>
</dbReference>
<evidence type="ECO:0000256" key="1">
    <source>
        <dbReference type="ARBA" id="ARBA00044755"/>
    </source>
</evidence>
<keyword evidence="6" id="KW-1185">Reference proteome</keyword>
<dbReference type="PANTHER" id="PTHR35024">
    <property type="entry name" value="HYPOTHETICAL CYTOSOLIC PROTEIN"/>
    <property type="match status" value="1"/>
</dbReference>
<evidence type="ECO:0000256" key="2">
    <source>
        <dbReference type="SAM" id="MobiDB-lite"/>
    </source>
</evidence>
<dbReference type="Proteomes" id="UP000503251">
    <property type="component" value="Chromosome"/>
</dbReference>
<reference evidence="3 6" key="2">
    <citation type="submission" date="2019-04" db="EMBL/GenBank/DDBJ databases">
        <title>Isolation and culture of sulfate reducing bacteria from the cold seep of the South China Sea.</title>
        <authorList>
            <person name="Sun C."/>
            <person name="Liu R."/>
        </authorList>
    </citation>
    <scope>NUCLEOTIDE SEQUENCE [LARGE SCALE GENOMIC DNA]</scope>
    <source>
        <strain evidence="3 6">CS1</strain>
    </source>
</reference>
<dbReference type="Pfam" id="PF04519">
    <property type="entry name" value="Bactofilin"/>
    <property type="match status" value="1"/>
</dbReference>
<feature type="compositionally biased region" description="Basic and acidic residues" evidence="2">
    <location>
        <begin position="129"/>
        <end position="139"/>
    </location>
</feature>
<accession>A0A6P1ZJG3</accession>
<dbReference type="EMBL" id="QMIF01000005">
    <property type="protein sequence ID" value="TVM34087.1"/>
    <property type="molecule type" value="Genomic_DNA"/>
</dbReference>
<evidence type="ECO:0000313" key="5">
    <source>
        <dbReference type="Proteomes" id="UP000434052"/>
    </source>
</evidence>
<dbReference type="PANTHER" id="PTHR35024:SF4">
    <property type="entry name" value="POLYMER-FORMING CYTOSKELETAL PROTEIN"/>
    <property type="match status" value="1"/>
</dbReference>
<protein>
    <submittedName>
        <fullName evidence="4">Polymer-forming cytoskeletal protein</fullName>
    </submittedName>
</protein>
<reference evidence="4 5" key="1">
    <citation type="submission" date="2018-06" db="EMBL/GenBank/DDBJ databases">
        <title>Complete genome of Desulfovibrio marinus P48SEP.</title>
        <authorList>
            <person name="Crispim J.S."/>
            <person name="Vidigal P.M.P."/>
            <person name="Silva L.C.F."/>
            <person name="Araujo L.C."/>
            <person name="Laguardia C.N."/>
            <person name="Dias R.S."/>
            <person name="Sousa M.P."/>
            <person name="Paula S.O."/>
            <person name="Silva C."/>
        </authorList>
    </citation>
    <scope>NUCLEOTIDE SEQUENCE [LARGE SCALE GENOMIC DNA]</scope>
    <source>
        <strain evidence="4 5">P48SEP</strain>
    </source>
</reference>
<dbReference type="RefSeq" id="WP_144305083.1">
    <property type="nucleotide sequence ID" value="NZ_CP039543.1"/>
</dbReference>
<evidence type="ECO:0000313" key="3">
    <source>
        <dbReference type="EMBL" id="QJT10686.1"/>
    </source>
</evidence>